<dbReference type="CDD" id="cd18808">
    <property type="entry name" value="SF1_C_Upf1"/>
    <property type="match status" value="1"/>
</dbReference>
<evidence type="ECO:0000256" key="2">
    <source>
        <dbReference type="ARBA" id="ARBA00022741"/>
    </source>
</evidence>
<dbReference type="InterPro" id="IPR003593">
    <property type="entry name" value="AAA+_ATPase"/>
</dbReference>
<name>A0ABU0AB29_9BACI</name>
<feature type="domain" description="AAA+ ATPase" evidence="6">
    <location>
        <begin position="158"/>
        <end position="379"/>
    </location>
</feature>
<evidence type="ECO:0000313" key="7">
    <source>
        <dbReference type="EMBL" id="MDQ0268456.1"/>
    </source>
</evidence>
<organism evidence="7 8">
    <name type="scientific">Cytobacillus purgationiresistens</name>
    <dbReference type="NCBI Taxonomy" id="863449"/>
    <lineage>
        <taxon>Bacteria</taxon>
        <taxon>Bacillati</taxon>
        <taxon>Bacillota</taxon>
        <taxon>Bacilli</taxon>
        <taxon>Bacillales</taxon>
        <taxon>Bacillaceae</taxon>
        <taxon>Cytobacillus</taxon>
    </lineage>
</organism>
<dbReference type="Gene3D" id="3.40.50.300">
    <property type="entry name" value="P-loop containing nucleotide triphosphate hydrolases"/>
    <property type="match status" value="2"/>
</dbReference>
<sequence length="749" mass="85274">MTSTAGYLKEWQAALKAEIIYMKRIGSNKYRVSNGRRLQRGEVYTYFFDTSMPVKIPVGSRIKVQWGEKTTDGRILSSEGKNVIIELTENLGDLLSELTLIYDPWELLDELFNRLEEIKSSKRKRNRIKRLMDPSMEAKHPSDHFKSNVHELILRSKYNPVTYVWGPPGTGKTYTLARVAANKYFKNQKVLVLAHSNQAVDVLMAETSLFIENKKRLNEGDLIRYGSQTGDALEKHRHLTSQQLMATHHQGLADQKEALLEERRLIKLDLSTSFSKRDSNQLIDIEKKLGSVMEKIRQKEIEFVKDAKVIGTTLAKAARDPIIFEAEFDIVIVDEASMAYVPQAAFAASLGKRVIICGDFKQLPPIAASRHQLVNKWLREDIFHHSGVANWVSNGTLHPHLFLLKEQRRMHPDISAFTNKHIYYSLVGDHPSVGTKRNDIADRKPFSKLASILVDSSGAGQYCMKEKNSHSRINIWQLLLAFQLVHEAYLEGNRSIGYVTPYRSQALLMEQFLQEVYEMELQSADITSATVHRFQGSEREVMIFDSVDSTPQERPGMLLIGKDSDRLLNVAITRTKGKFIHISDLSFIQSRVSKNKILRALAEHQLSHQQVVFPNEIGSWVKHMHPNLKWMYARKLDDIKADLETAKNSIIICLPDSTHISKEWIQMINERKGGVELIILSDRSVPQVNGVKWGGKPLSFPFVLIDKSLIWIGAPLEASIGVLPPYIAARLQSRLIGDFLLQQTDMSDQ</sequence>
<evidence type="ECO:0000256" key="4">
    <source>
        <dbReference type="ARBA" id="ARBA00022806"/>
    </source>
</evidence>
<keyword evidence="5" id="KW-0067">ATP-binding</keyword>
<dbReference type="Pfam" id="PF13087">
    <property type="entry name" value="AAA_12"/>
    <property type="match status" value="1"/>
</dbReference>
<gene>
    <name evidence="7" type="ORF">J2S17_000325</name>
</gene>
<evidence type="ECO:0000313" key="8">
    <source>
        <dbReference type="Proteomes" id="UP001238088"/>
    </source>
</evidence>
<keyword evidence="2" id="KW-0547">Nucleotide-binding</keyword>
<evidence type="ECO:0000256" key="3">
    <source>
        <dbReference type="ARBA" id="ARBA00022801"/>
    </source>
</evidence>
<reference evidence="7 8" key="1">
    <citation type="submission" date="2023-07" db="EMBL/GenBank/DDBJ databases">
        <title>Genomic Encyclopedia of Type Strains, Phase IV (KMG-IV): sequencing the most valuable type-strain genomes for metagenomic binning, comparative biology and taxonomic classification.</title>
        <authorList>
            <person name="Goeker M."/>
        </authorList>
    </citation>
    <scope>NUCLEOTIDE SEQUENCE [LARGE SCALE GENOMIC DNA]</scope>
    <source>
        <strain evidence="7 8">DSM 23494</strain>
    </source>
</reference>
<evidence type="ECO:0000259" key="6">
    <source>
        <dbReference type="SMART" id="SM00382"/>
    </source>
</evidence>
<dbReference type="SMART" id="SM00382">
    <property type="entry name" value="AAA"/>
    <property type="match status" value="1"/>
</dbReference>
<dbReference type="Proteomes" id="UP001238088">
    <property type="component" value="Unassembled WGS sequence"/>
</dbReference>
<comment type="caution">
    <text evidence="7">The sequence shown here is derived from an EMBL/GenBank/DDBJ whole genome shotgun (WGS) entry which is preliminary data.</text>
</comment>
<comment type="similarity">
    <text evidence="1">Belongs to the DNA2/NAM7 helicase family.</text>
</comment>
<keyword evidence="8" id="KW-1185">Reference proteome</keyword>
<dbReference type="InterPro" id="IPR041679">
    <property type="entry name" value="DNA2/NAM7-like_C"/>
</dbReference>
<dbReference type="EMBL" id="JAUSUB010000001">
    <property type="protein sequence ID" value="MDQ0268456.1"/>
    <property type="molecule type" value="Genomic_DNA"/>
</dbReference>
<evidence type="ECO:0000256" key="1">
    <source>
        <dbReference type="ARBA" id="ARBA00007913"/>
    </source>
</evidence>
<dbReference type="Pfam" id="PF13086">
    <property type="entry name" value="AAA_11"/>
    <property type="match status" value="1"/>
</dbReference>
<dbReference type="PANTHER" id="PTHR43788:SF8">
    <property type="entry name" value="DNA-BINDING PROTEIN SMUBP-2"/>
    <property type="match status" value="1"/>
</dbReference>
<protein>
    <recommendedName>
        <fullName evidence="6">AAA+ ATPase domain-containing protein</fullName>
    </recommendedName>
</protein>
<dbReference type="InterPro" id="IPR047187">
    <property type="entry name" value="SF1_C_Upf1"/>
</dbReference>
<keyword evidence="3" id="KW-0378">Hydrolase</keyword>
<dbReference type="RefSeq" id="WP_307471224.1">
    <property type="nucleotide sequence ID" value="NZ_JAUSUB010000001.1"/>
</dbReference>
<proteinExistence type="inferred from homology"/>
<dbReference type="InterPro" id="IPR041677">
    <property type="entry name" value="DNA2/NAM7_AAA_11"/>
</dbReference>
<dbReference type="InterPro" id="IPR050534">
    <property type="entry name" value="Coronavir_polyprotein_1ab"/>
</dbReference>
<dbReference type="InterPro" id="IPR027417">
    <property type="entry name" value="P-loop_NTPase"/>
</dbReference>
<dbReference type="PANTHER" id="PTHR43788">
    <property type="entry name" value="DNA2/NAM7 HELICASE FAMILY MEMBER"/>
    <property type="match status" value="1"/>
</dbReference>
<dbReference type="SUPFAM" id="SSF52540">
    <property type="entry name" value="P-loop containing nucleoside triphosphate hydrolases"/>
    <property type="match status" value="1"/>
</dbReference>
<accession>A0ABU0AB29</accession>
<evidence type="ECO:0000256" key="5">
    <source>
        <dbReference type="ARBA" id="ARBA00022840"/>
    </source>
</evidence>
<keyword evidence="4" id="KW-0347">Helicase</keyword>